<evidence type="ECO:0000313" key="3">
    <source>
        <dbReference type="Proteomes" id="UP000283469"/>
    </source>
</evidence>
<evidence type="ECO:0000313" key="2">
    <source>
        <dbReference type="EMBL" id="RJG53970.1"/>
    </source>
</evidence>
<dbReference type="Proteomes" id="UP000283469">
    <property type="component" value="Unassembled WGS sequence"/>
</dbReference>
<organism evidence="2 3">
    <name type="scientific">Sphingobium terrigena</name>
    <dbReference type="NCBI Taxonomy" id="2304063"/>
    <lineage>
        <taxon>Bacteria</taxon>
        <taxon>Pseudomonadati</taxon>
        <taxon>Pseudomonadota</taxon>
        <taxon>Alphaproteobacteria</taxon>
        <taxon>Sphingomonadales</taxon>
        <taxon>Sphingomonadaceae</taxon>
        <taxon>Sphingobium</taxon>
    </lineage>
</organism>
<dbReference type="AlphaFoldDB" id="A0A418YQZ0"/>
<dbReference type="EMBL" id="QVRA01000012">
    <property type="protein sequence ID" value="RJG53970.1"/>
    <property type="molecule type" value="Genomic_DNA"/>
</dbReference>
<proteinExistence type="predicted"/>
<accession>A0A418YQZ0</accession>
<feature type="domain" description="DUF5983" evidence="1">
    <location>
        <begin position="5"/>
        <end position="85"/>
    </location>
</feature>
<dbReference type="InterPro" id="IPR046025">
    <property type="entry name" value="DUF5983"/>
</dbReference>
<dbReference type="Pfam" id="PF19419">
    <property type="entry name" value="DUF5983"/>
    <property type="match status" value="1"/>
</dbReference>
<gene>
    <name evidence="2" type="ORF">D0Z70_14475</name>
</gene>
<name>A0A418YQZ0_9SPHN</name>
<keyword evidence="3" id="KW-1185">Reference proteome</keyword>
<dbReference type="OrthoDB" id="7274689at2"/>
<protein>
    <recommendedName>
        <fullName evidence="1">DUF5983 domain-containing protein</fullName>
    </recommendedName>
</protein>
<reference evidence="2 3" key="1">
    <citation type="submission" date="2018-08" db="EMBL/GenBank/DDBJ databases">
        <title>Sphingobium sp. EO9.</title>
        <authorList>
            <person name="Park Y."/>
            <person name="Kim K.H."/>
            <person name="Jeon C.O."/>
        </authorList>
    </citation>
    <scope>NUCLEOTIDE SEQUENCE [LARGE SCALE GENOMIC DNA]</scope>
    <source>
        <strain evidence="2 3">EO9</strain>
    </source>
</reference>
<comment type="caution">
    <text evidence="2">The sequence shown here is derived from an EMBL/GenBank/DDBJ whole genome shotgun (WGS) entry which is preliminary data.</text>
</comment>
<evidence type="ECO:0000259" key="1">
    <source>
        <dbReference type="Pfam" id="PF19419"/>
    </source>
</evidence>
<sequence length="85" mass="9574">MIERMLVLSTANVTAETCNVYLHAAPFAAFEKGDYGWFVYVPTDLPDDLPADLADCFDVASRAGVDWIMLDRDAQEYPGLPTYHW</sequence>
<dbReference type="RefSeq" id="WP_119747603.1">
    <property type="nucleotide sequence ID" value="NZ_QVRA01000012.1"/>
</dbReference>